<proteinExistence type="predicted"/>
<keyword evidence="3" id="KW-1185">Reference proteome</keyword>
<dbReference type="EC" id="1.7.1.6" evidence="2"/>
<dbReference type="RefSeq" id="WP_124077867.1">
    <property type="nucleotide sequence ID" value="NZ_UWPJ01000007.1"/>
</dbReference>
<reference evidence="2 3" key="1">
    <citation type="submission" date="2018-10" db="EMBL/GenBank/DDBJ databases">
        <authorList>
            <person name="Criscuolo A."/>
        </authorList>
    </citation>
    <scope>NUCLEOTIDE SEQUENCE [LARGE SCALE GENOMIC DNA]</scope>
    <source>
        <strain evidence="2">DnA1</strain>
    </source>
</reference>
<accession>A0A3P4AX45</accession>
<dbReference type="InterPro" id="IPR029039">
    <property type="entry name" value="Flavoprotein-like_sf"/>
</dbReference>
<keyword evidence="2" id="KW-0560">Oxidoreductase</keyword>
<dbReference type="Pfam" id="PF03358">
    <property type="entry name" value="FMN_red"/>
    <property type="match status" value="1"/>
</dbReference>
<evidence type="ECO:0000313" key="2">
    <source>
        <dbReference type="EMBL" id="VCU68629.1"/>
    </source>
</evidence>
<dbReference type="GO" id="GO:0050446">
    <property type="term" value="F:azobenzene reductase (NADP+) activity"/>
    <property type="evidence" value="ECO:0007669"/>
    <property type="project" value="UniProtKB-EC"/>
</dbReference>
<dbReference type="PANTHER" id="PTHR30543:SF21">
    <property type="entry name" value="NAD(P)H-DEPENDENT FMN REDUCTASE LOT6"/>
    <property type="match status" value="1"/>
</dbReference>
<dbReference type="GO" id="GO:0005829">
    <property type="term" value="C:cytosol"/>
    <property type="evidence" value="ECO:0007669"/>
    <property type="project" value="TreeGrafter"/>
</dbReference>
<dbReference type="InterPro" id="IPR050712">
    <property type="entry name" value="NAD(P)H-dep_reductase"/>
</dbReference>
<dbReference type="InterPro" id="IPR005025">
    <property type="entry name" value="FMN_Rdtase-like_dom"/>
</dbReference>
<dbReference type="SUPFAM" id="SSF52218">
    <property type="entry name" value="Flavoproteins"/>
    <property type="match status" value="1"/>
</dbReference>
<dbReference type="GO" id="GO:0010181">
    <property type="term" value="F:FMN binding"/>
    <property type="evidence" value="ECO:0007669"/>
    <property type="project" value="TreeGrafter"/>
</dbReference>
<dbReference type="Gene3D" id="3.40.50.360">
    <property type="match status" value="1"/>
</dbReference>
<dbReference type="PANTHER" id="PTHR30543">
    <property type="entry name" value="CHROMATE REDUCTASE"/>
    <property type="match status" value="1"/>
</dbReference>
<sequence>MNDLSFGQGRPPVILGIGGTLRPYSSSELALRLALEEARRLGAETELLVAADLGLPMYDPAQAHHVEAANQLLEAVRRADCVIFATPGYHGGISGFLKNALDYLQGLADDPDPYLHNKAVGCIVSAAGWQAGATVLASVRATIHALRGWPTPLGVAINSAQAPFGADGKVADAKVGEQLAALAGQVVTFARARVGVHL</sequence>
<name>A0A3P4AX45_9BURK</name>
<gene>
    <name evidence="2" type="primary">azr_1</name>
    <name evidence="2" type="ORF">PIGHUM_00686</name>
</gene>
<dbReference type="AlphaFoldDB" id="A0A3P4AX45"/>
<feature type="domain" description="NADPH-dependent FMN reductase-like" evidence="1">
    <location>
        <begin position="14"/>
        <end position="160"/>
    </location>
</feature>
<evidence type="ECO:0000313" key="3">
    <source>
        <dbReference type="Proteomes" id="UP000277294"/>
    </source>
</evidence>
<dbReference type="OrthoDB" id="1643408at2"/>
<dbReference type="Proteomes" id="UP000277294">
    <property type="component" value="Unassembled WGS sequence"/>
</dbReference>
<protein>
    <submittedName>
        <fullName evidence="2">NADPH azoreductase</fullName>
        <ecNumber evidence="2">1.7.1.6</ecNumber>
    </submittedName>
</protein>
<evidence type="ECO:0000259" key="1">
    <source>
        <dbReference type="Pfam" id="PF03358"/>
    </source>
</evidence>
<dbReference type="EMBL" id="UWPJ01000007">
    <property type="protein sequence ID" value="VCU68629.1"/>
    <property type="molecule type" value="Genomic_DNA"/>
</dbReference>
<organism evidence="2 3">
    <name type="scientific">Pigmentiphaga humi</name>
    <dbReference type="NCBI Taxonomy" id="2478468"/>
    <lineage>
        <taxon>Bacteria</taxon>
        <taxon>Pseudomonadati</taxon>
        <taxon>Pseudomonadota</taxon>
        <taxon>Betaproteobacteria</taxon>
        <taxon>Burkholderiales</taxon>
        <taxon>Alcaligenaceae</taxon>
        <taxon>Pigmentiphaga</taxon>
    </lineage>
</organism>